<dbReference type="Proteomes" id="UP000053091">
    <property type="component" value="Unassembled WGS sequence"/>
</dbReference>
<dbReference type="Pfam" id="PF00939">
    <property type="entry name" value="Na_sulph_symp"/>
    <property type="match status" value="1"/>
</dbReference>
<accession>A0A0S7BZR1</accession>
<feature type="transmembrane region" description="Helical" evidence="5">
    <location>
        <begin position="373"/>
        <end position="390"/>
    </location>
</feature>
<reference evidence="6" key="1">
    <citation type="journal article" date="2015" name="Genome Announc.">
        <title>Draft Genome Sequence of Bacteroidales Strain TBC1, a Novel Isolate from a Methanogenic Wastewater Treatment System.</title>
        <authorList>
            <person name="Tourlousse D.M."/>
            <person name="Matsuura N."/>
            <person name="Sun L."/>
            <person name="Toyonaga M."/>
            <person name="Kuroda K."/>
            <person name="Ohashi A."/>
            <person name="Cruz R."/>
            <person name="Yamaguchi T."/>
            <person name="Sekiguchi Y."/>
        </authorList>
    </citation>
    <scope>NUCLEOTIDE SEQUENCE [LARGE SCALE GENOMIC DNA]</scope>
    <source>
        <strain evidence="6">TBC1</strain>
    </source>
</reference>
<evidence type="ECO:0000256" key="2">
    <source>
        <dbReference type="ARBA" id="ARBA00022692"/>
    </source>
</evidence>
<evidence type="ECO:0000313" key="6">
    <source>
        <dbReference type="EMBL" id="GAP42152.1"/>
    </source>
</evidence>
<feature type="transmembrane region" description="Helical" evidence="5">
    <location>
        <begin position="208"/>
        <end position="232"/>
    </location>
</feature>
<evidence type="ECO:0000256" key="1">
    <source>
        <dbReference type="ARBA" id="ARBA00004141"/>
    </source>
</evidence>
<gene>
    <name evidence="6" type="ORF">TBC1_11281</name>
</gene>
<comment type="subcellular location">
    <subcellularLocation>
        <location evidence="1">Membrane</location>
        <topology evidence="1">Multi-pass membrane protein</topology>
    </subcellularLocation>
</comment>
<keyword evidence="2 5" id="KW-0812">Transmembrane</keyword>
<dbReference type="GO" id="GO:0008514">
    <property type="term" value="F:organic anion transmembrane transporter activity"/>
    <property type="evidence" value="ECO:0007669"/>
    <property type="project" value="UniProtKB-ARBA"/>
</dbReference>
<sequence>MRNIRYKGMLAGLLILFTGLLLPVPPGMSESARNAGLVTILMAVWWITEAIPIYATAFLPMVLFPLLGILPAGDTAINYGHDFVLMMISGFFLAKGIEAQNLHKRIALVLIRALGTSRPVILMSIMLVTAFLSMWIANVTAALLMLPIGMALITKEESSGTASHFGTALMLGIAYSASIGGTATLIGSPTNMIFSGVLAKMFPEAPSISFLTWLKIGFPLVVVFLPIVWIYLVKLFRVRESIPGSRELIGDELKSMGPMSPGEKRVMWIFILTSPGWIFRENLVIDNFVLPGWSNLLGMEHYVHDSTVGMFSVMLLFMIPDGAGKRLLEWKTAVQIPWGVGVIVGGGYALASGFKATGLAEWLGLQLAFVSDYPMFVVLLIVVGFILFFTEVNSNTATANIFLPVLASMAVAGNINPLLLMIPATFACSFVFIMPAGTGPNTVIFGSNRVTVPEMARAGLGLKIISMVLLPVLLYFLIELFMGMDKTLPVWAG</sequence>
<evidence type="ECO:0000256" key="4">
    <source>
        <dbReference type="ARBA" id="ARBA00023136"/>
    </source>
</evidence>
<dbReference type="PANTHER" id="PTHR10283">
    <property type="entry name" value="SOLUTE CARRIER FAMILY 13 MEMBER"/>
    <property type="match status" value="1"/>
</dbReference>
<keyword evidence="3 5" id="KW-1133">Transmembrane helix</keyword>
<dbReference type="RefSeq" id="WP_062037413.1">
    <property type="nucleotide sequence ID" value="NZ_DF968182.1"/>
</dbReference>
<dbReference type="GO" id="GO:1905039">
    <property type="term" value="P:carboxylic acid transmembrane transport"/>
    <property type="evidence" value="ECO:0007669"/>
    <property type="project" value="UniProtKB-ARBA"/>
</dbReference>
<feature type="transmembrane region" description="Helical" evidence="5">
    <location>
        <begin position="165"/>
        <end position="188"/>
    </location>
</feature>
<dbReference type="EMBL" id="DF968182">
    <property type="protein sequence ID" value="GAP42152.1"/>
    <property type="molecule type" value="Genomic_DNA"/>
</dbReference>
<evidence type="ECO:0000256" key="5">
    <source>
        <dbReference type="SAM" id="Phobius"/>
    </source>
</evidence>
<keyword evidence="7" id="KW-1185">Reference proteome</keyword>
<feature type="transmembrane region" description="Helical" evidence="5">
    <location>
        <begin position="83"/>
        <end position="100"/>
    </location>
</feature>
<dbReference type="OrthoDB" id="9765532at2"/>
<name>A0A0S7BZR1_9BACT</name>
<keyword evidence="4 5" id="KW-0472">Membrane</keyword>
<feature type="transmembrane region" description="Helical" evidence="5">
    <location>
        <begin position="455"/>
        <end position="478"/>
    </location>
</feature>
<dbReference type="GO" id="GO:0005886">
    <property type="term" value="C:plasma membrane"/>
    <property type="evidence" value="ECO:0007669"/>
    <property type="project" value="TreeGrafter"/>
</dbReference>
<dbReference type="STRING" id="1678841.TBC1_11281"/>
<feature type="transmembrane region" description="Helical" evidence="5">
    <location>
        <begin position="120"/>
        <end position="153"/>
    </location>
</feature>
<feature type="transmembrane region" description="Helical" evidence="5">
    <location>
        <begin position="53"/>
        <end position="71"/>
    </location>
</feature>
<dbReference type="PANTHER" id="PTHR10283:SF82">
    <property type="entry name" value="SOLUTE CARRIER FAMILY 13 MEMBER 2"/>
    <property type="match status" value="1"/>
</dbReference>
<feature type="transmembrane region" description="Helical" evidence="5">
    <location>
        <begin position="332"/>
        <end position="353"/>
    </location>
</feature>
<dbReference type="InterPro" id="IPR001898">
    <property type="entry name" value="SLC13A/DASS"/>
</dbReference>
<protein>
    <submittedName>
        <fullName evidence="6">Anion transporter</fullName>
    </submittedName>
</protein>
<evidence type="ECO:0000256" key="3">
    <source>
        <dbReference type="ARBA" id="ARBA00022989"/>
    </source>
</evidence>
<evidence type="ECO:0000313" key="7">
    <source>
        <dbReference type="Proteomes" id="UP000053091"/>
    </source>
</evidence>
<dbReference type="AlphaFoldDB" id="A0A0S7BZR1"/>
<feature type="transmembrane region" description="Helical" evidence="5">
    <location>
        <begin position="402"/>
        <end position="435"/>
    </location>
</feature>
<dbReference type="NCBIfam" id="TIGR00785">
    <property type="entry name" value="dass"/>
    <property type="match status" value="1"/>
</dbReference>
<organism evidence="6">
    <name type="scientific">Lentimicrobium saccharophilum</name>
    <dbReference type="NCBI Taxonomy" id="1678841"/>
    <lineage>
        <taxon>Bacteria</taxon>
        <taxon>Pseudomonadati</taxon>
        <taxon>Bacteroidota</taxon>
        <taxon>Bacteroidia</taxon>
        <taxon>Bacteroidales</taxon>
        <taxon>Lentimicrobiaceae</taxon>
        <taxon>Lentimicrobium</taxon>
    </lineage>
</organism>
<proteinExistence type="predicted"/>